<evidence type="ECO:0000313" key="1">
    <source>
        <dbReference type="EMBL" id="MBY83259.1"/>
    </source>
</evidence>
<reference evidence="1" key="1">
    <citation type="submission" date="2018-04" db="EMBL/GenBank/DDBJ databases">
        <title>Transcriptome assembly of Sipha flava.</title>
        <authorList>
            <person name="Scully E.D."/>
            <person name="Geib S.M."/>
            <person name="Palmer N.A."/>
            <person name="Koch K."/>
            <person name="Bradshaw J."/>
            <person name="Heng-Moss T."/>
            <person name="Sarath G."/>
        </authorList>
    </citation>
    <scope>NUCLEOTIDE SEQUENCE</scope>
</reference>
<gene>
    <name evidence="1" type="ORF">g.1998</name>
</gene>
<name>A0A2S2QZT4_9HEMI</name>
<accession>A0A2S2QZT4</accession>
<dbReference type="EMBL" id="GGMS01014056">
    <property type="protein sequence ID" value="MBY83259.1"/>
    <property type="molecule type" value="Transcribed_RNA"/>
</dbReference>
<organism evidence="1">
    <name type="scientific">Sipha flava</name>
    <name type="common">yellow sugarcane aphid</name>
    <dbReference type="NCBI Taxonomy" id="143950"/>
    <lineage>
        <taxon>Eukaryota</taxon>
        <taxon>Metazoa</taxon>
        <taxon>Ecdysozoa</taxon>
        <taxon>Arthropoda</taxon>
        <taxon>Hexapoda</taxon>
        <taxon>Insecta</taxon>
        <taxon>Pterygota</taxon>
        <taxon>Neoptera</taxon>
        <taxon>Paraneoptera</taxon>
        <taxon>Hemiptera</taxon>
        <taxon>Sternorrhyncha</taxon>
        <taxon>Aphidomorpha</taxon>
        <taxon>Aphidoidea</taxon>
        <taxon>Aphididae</taxon>
        <taxon>Sipha</taxon>
    </lineage>
</organism>
<sequence length="103" mass="12246">MVTYYFRFRSELAYQSGTSDSSHRRVHWPPRVHTSSSVVAIIGVQNCTYSRRRSVEERERERERGREKNIYTSREIVRREYNVEVNFVGSRSIDGRARTLAFL</sequence>
<dbReference type="AlphaFoldDB" id="A0A2S2QZT4"/>
<proteinExistence type="predicted"/>
<protein>
    <submittedName>
        <fullName evidence="1">Uncharacterized protein</fullName>
    </submittedName>
</protein>